<keyword evidence="2" id="KW-1185">Reference proteome</keyword>
<sequence>MCLVAWMHRVRADELVTGIQLNSLAIIWAMACDGIWYRSQRCVFALVSIQAVIDGFLSPTRLYQSN</sequence>
<dbReference type="AlphaFoldDB" id="A0A3F3QCK6"/>
<gene>
    <name evidence="1" type="ORF">BDQ94DRAFT_103057</name>
</gene>
<dbReference type="GeneID" id="38131727"/>
<dbReference type="EMBL" id="KZ852036">
    <property type="protein sequence ID" value="RDH36865.1"/>
    <property type="molecule type" value="Genomic_DNA"/>
</dbReference>
<dbReference type="Proteomes" id="UP000253729">
    <property type="component" value="Unassembled WGS sequence"/>
</dbReference>
<accession>A0A3F3QCK6</accession>
<evidence type="ECO:0000313" key="1">
    <source>
        <dbReference type="EMBL" id="RDH36865.1"/>
    </source>
</evidence>
<protein>
    <submittedName>
        <fullName evidence="1">Uncharacterized protein</fullName>
    </submittedName>
</protein>
<dbReference type="RefSeq" id="XP_026629887.1">
    <property type="nucleotide sequence ID" value="XM_026763371.1"/>
</dbReference>
<organism evidence="1 2">
    <name type="scientific">Aspergillus welwitschiae</name>
    <dbReference type="NCBI Taxonomy" id="1341132"/>
    <lineage>
        <taxon>Eukaryota</taxon>
        <taxon>Fungi</taxon>
        <taxon>Dikarya</taxon>
        <taxon>Ascomycota</taxon>
        <taxon>Pezizomycotina</taxon>
        <taxon>Eurotiomycetes</taxon>
        <taxon>Eurotiomycetidae</taxon>
        <taxon>Eurotiales</taxon>
        <taxon>Aspergillaceae</taxon>
        <taxon>Aspergillus</taxon>
        <taxon>Aspergillus subgen. Circumdati</taxon>
    </lineage>
</organism>
<proteinExistence type="predicted"/>
<reference evidence="1 2" key="1">
    <citation type="submission" date="2018-07" db="EMBL/GenBank/DDBJ databases">
        <title>The genomes of Aspergillus section Nigri reveals drivers in fungal speciation.</title>
        <authorList>
            <consortium name="DOE Joint Genome Institute"/>
            <person name="Vesth T.C."/>
            <person name="Nybo J."/>
            <person name="Theobald S."/>
            <person name="Brandl J."/>
            <person name="Frisvad J.C."/>
            <person name="Nielsen K.F."/>
            <person name="Lyhne E.K."/>
            <person name="Kogle M.E."/>
            <person name="Kuo A."/>
            <person name="Riley R."/>
            <person name="Clum A."/>
            <person name="Nolan M."/>
            <person name="Lipzen A."/>
            <person name="Salamov A."/>
            <person name="Henrissat B."/>
            <person name="Wiebenga A."/>
            <person name="De vries R.P."/>
            <person name="Grigoriev I.V."/>
            <person name="Mortensen U.H."/>
            <person name="Andersen M.R."/>
            <person name="Baker S.E."/>
        </authorList>
    </citation>
    <scope>NUCLEOTIDE SEQUENCE [LARGE SCALE GENOMIC DNA]</scope>
    <source>
        <strain evidence="1 2">CBS 139.54b</strain>
    </source>
</reference>
<name>A0A3F3QCK6_9EURO</name>
<evidence type="ECO:0000313" key="2">
    <source>
        <dbReference type="Proteomes" id="UP000253729"/>
    </source>
</evidence>